<comment type="cofactor">
    <cofactor evidence="1">
        <name>Zn(2+)</name>
        <dbReference type="ChEBI" id="CHEBI:29105"/>
    </cofactor>
</comment>
<dbReference type="SUPFAM" id="SSF53213">
    <property type="entry name" value="LigB-like"/>
    <property type="match status" value="1"/>
</dbReference>
<comment type="similarity">
    <text evidence="2">Belongs to the DODA-type extradiol aromatic ring-opening dioxygenase family.</text>
</comment>
<dbReference type="NCBIfam" id="NF007914">
    <property type="entry name" value="PRK10628.1"/>
    <property type="match status" value="1"/>
</dbReference>
<sequence>MKLKELGNMTAHLSHTEKMPVLFLGHGNPMNAIEENSFVTGFRDISKEIPRPSAILCISAHWETRGSFVTAMEKPKTIHDFGGFPKALFDVQYPAPGSPELAQQTKNIVTKTEIGLDDSHWGLDHGCWSVVKHLYPSADIPVIQLSLDYTQPALYHYELAKQLAPLREKGVLVVGSGNMVHNLRMAAWDKMETPGFGYDWALTAREKMKKLILESDHQSLIQFKSLGKEFDLSIPTPEHFLPLLYTLALQDKNEQASFFNDEVIAGSLTMTSVKIA</sequence>
<evidence type="ECO:0000256" key="2">
    <source>
        <dbReference type="ARBA" id="ARBA00007581"/>
    </source>
</evidence>
<dbReference type="GO" id="GO:0008198">
    <property type="term" value="F:ferrous iron binding"/>
    <property type="evidence" value="ECO:0007669"/>
    <property type="project" value="InterPro"/>
</dbReference>
<evidence type="ECO:0000256" key="4">
    <source>
        <dbReference type="ARBA" id="ARBA00022833"/>
    </source>
</evidence>
<dbReference type="RefSeq" id="WP_129003065.1">
    <property type="nucleotide sequence ID" value="NZ_SDHZ01000001.1"/>
</dbReference>
<protein>
    <submittedName>
        <fullName evidence="7">4,5-DOPA dioxygenase extradiol</fullName>
        <ecNumber evidence="7">1.13.11.29</ecNumber>
    </submittedName>
</protein>
<reference evidence="7 8" key="1">
    <citation type="submission" date="2019-01" db="EMBL/GenBank/DDBJ databases">
        <title>Filimonas sp. strain TTM-71.</title>
        <authorList>
            <person name="Chen W.-M."/>
        </authorList>
    </citation>
    <scope>NUCLEOTIDE SEQUENCE [LARGE SCALE GENOMIC DNA]</scope>
    <source>
        <strain evidence="7 8">TTM-71</strain>
    </source>
</reference>
<dbReference type="AlphaFoldDB" id="A0A4Q1DEH1"/>
<keyword evidence="5 7" id="KW-0560">Oxidoreductase</keyword>
<feature type="domain" description="Extradiol ring-cleavage dioxygenase class III enzyme subunit B" evidence="6">
    <location>
        <begin position="28"/>
        <end position="214"/>
    </location>
</feature>
<evidence type="ECO:0000313" key="7">
    <source>
        <dbReference type="EMBL" id="RXK87315.1"/>
    </source>
</evidence>
<dbReference type="OrthoDB" id="9790889at2"/>
<evidence type="ECO:0000256" key="3">
    <source>
        <dbReference type="ARBA" id="ARBA00022723"/>
    </source>
</evidence>
<keyword evidence="8" id="KW-1185">Reference proteome</keyword>
<keyword evidence="4" id="KW-0862">Zinc</keyword>
<organism evidence="7 8">
    <name type="scientific">Filimonas effusa</name>
    <dbReference type="NCBI Taxonomy" id="2508721"/>
    <lineage>
        <taxon>Bacteria</taxon>
        <taxon>Pseudomonadati</taxon>
        <taxon>Bacteroidota</taxon>
        <taxon>Chitinophagia</taxon>
        <taxon>Chitinophagales</taxon>
        <taxon>Chitinophagaceae</taxon>
        <taxon>Filimonas</taxon>
    </lineage>
</organism>
<dbReference type="PIRSF" id="PIRSF006157">
    <property type="entry name" value="Doxgns_DODA"/>
    <property type="match status" value="1"/>
</dbReference>
<proteinExistence type="inferred from homology"/>
<dbReference type="PANTHER" id="PTHR30096:SF0">
    <property type="entry name" value="4,5-DOPA DIOXYGENASE EXTRADIOL-LIKE PROTEIN"/>
    <property type="match status" value="1"/>
</dbReference>
<dbReference type="EMBL" id="SDHZ01000001">
    <property type="protein sequence ID" value="RXK87315.1"/>
    <property type="molecule type" value="Genomic_DNA"/>
</dbReference>
<evidence type="ECO:0000256" key="1">
    <source>
        <dbReference type="ARBA" id="ARBA00001947"/>
    </source>
</evidence>
<keyword evidence="3" id="KW-0479">Metal-binding</keyword>
<comment type="caution">
    <text evidence="7">The sequence shown here is derived from an EMBL/GenBank/DDBJ whole genome shotgun (WGS) entry which is preliminary data.</text>
</comment>
<evidence type="ECO:0000256" key="5">
    <source>
        <dbReference type="ARBA" id="ARBA00023002"/>
    </source>
</evidence>
<dbReference type="InterPro" id="IPR014436">
    <property type="entry name" value="Extradiol_dOase_DODA"/>
</dbReference>
<name>A0A4Q1DEH1_9BACT</name>
<evidence type="ECO:0000259" key="6">
    <source>
        <dbReference type="Pfam" id="PF02900"/>
    </source>
</evidence>
<evidence type="ECO:0000313" key="8">
    <source>
        <dbReference type="Proteomes" id="UP000290545"/>
    </source>
</evidence>
<dbReference type="GO" id="GO:0008270">
    <property type="term" value="F:zinc ion binding"/>
    <property type="evidence" value="ECO:0007669"/>
    <property type="project" value="InterPro"/>
</dbReference>
<dbReference type="CDD" id="cd07363">
    <property type="entry name" value="45_DOPA_Dioxygenase"/>
    <property type="match status" value="1"/>
</dbReference>
<accession>A0A4Q1DEH1</accession>
<dbReference type="PANTHER" id="PTHR30096">
    <property type="entry name" value="4,5-DOPA DIOXYGENASE EXTRADIOL-LIKE PROTEIN"/>
    <property type="match status" value="1"/>
</dbReference>
<dbReference type="Pfam" id="PF02900">
    <property type="entry name" value="LigB"/>
    <property type="match status" value="1"/>
</dbReference>
<dbReference type="GO" id="GO:0050297">
    <property type="term" value="F:stizolobate synthase activity"/>
    <property type="evidence" value="ECO:0007669"/>
    <property type="project" value="UniProtKB-EC"/>
</dbReference>
<dbReference type="EC" id="1.13.11.29" evidence="7"/>
<dbReference type="Gene3D" id="3.40.830.10">
    <property type="entry name" value="LigB-like"/>
    <property type="match status" value="1"/>
</dbReference>
<gene>
    <name evidence="7" type="primary">ygiD</name>
    <name evidence="7" type="ORF">ESB13_11215</name>
</gene>
<dbReference type="InterPro" id="IPR004183">
    <property type="entry name" value="Xdiol_dOase_suB"/>
</dbReference>
<keyword evidence="7" id="KW-0223">Dioxygenase</keyword>
<dbReference type="Proteomes" id="UP000290545">
    <property type="component" value="Unassembled WGS sequence"/>
</dbReference>